<feature type="binding site" evidence="6">
    <location>
        <begin position="173"/>
        <end position="174"/>
    </location>
    <ligand>
        <name>substrate</name>
    </ligand>
</feature>
<evidence type="ECO:0000256" key="1">
    <source>
        <dbReference type="ARBA" id="ARBA00004945"/>
    </source>
</evidence>
<dbReference type="InterPro" id="IPR000845">
    <property type="entry name" value="Nucleoside_phosphorylase_d"/>
</dbReference>
<dbReference type="GO" id="GO:0008930">
    <property type="term" value="F:methylthioadenosine nucleosidase activity"/>
    <property type="evidence" value="ECO:0007669"/>
    <property type="project" value="UniProtKB-UniRule"/>
</dbReference>
<feature type="active site" description="Proton donor" evidence="6">
    <location>
        <position position="197"/>
    </location>
</feature>
<comment type="function">
    <text evidence="6">Catalyzes the irreversible cleavage of the glycosidic bond in both 5'-methylthioadenosine (MTA) and S-adenosylhomocysteine (SAH/AdoHcy) to adenine and the corresponding thioribose, 5'-methylthioribose and S-ribosylhomocysteine, respectively. Also cleaves 5'-deoxyadenosine, a toxic by-product of radical S-adenosylmethionine (SAM) enzymes, into 5-deoxyribose and adenine.</text>
</comment>
<dbReference type="GO" id="GO:0009164">
    <property type="term" value="P:nucleoside catabolic process"/>
    <property type="evidence" value="ECO:0007669"/>
    <property type="project" value="InterPro"/>
</dbReference>
<evidence type="ECO:0000256" key="3">
    <source>
        <dbReference type="ARBA" id="ARBA00022801"/>
    </source>
</evidence>
<reference evidence="7 8" key="1">
    <citation type="submission" date="2017-03" db="EMBL/GenBank/DDBJ databases">
        <title>wgs assembly of Dolosigranulum pigrum KPL CDC strains.</title>
        <authorList>
            <person name="Brugger S.D."/>
            <person name="Pettigrew M."/>
            <person name="Kong Y."/>
            <person name="Lemon K.P."/>
        </authorList>
    </citation>
    <scope>NUCLEOTIDE SEQUENCE [LARGE SCALE GENOMIC DNA]</scope>
    <source>
        <strain evidence="7 8">KPL1931_CDC4294-98</strain>
    </source>
</reference>
<dbReference type="NCBIfam" id="TIGR01704">
    <property type="entry name" value="MTA_SAH-Nsdase"/>
    <property type="match status" value="1"/>
</dbReference>
<dbReference type="GO" id="GO:0019509">
    <property type="term" value="P:L-methionine salvage from methylthioadenosine"/>
    <property type="evidence" value="ECO:0007669"/>
    <property type="project" value="UniProtKB-UniRule"/>
</dbReference>
<dbReference type="InterPro" id="IPR010049">
    <property type="entry name" value="MTA_SAH_Nsdase"/>
</dbReference>
<dbReference type="InterPro" id="IPR035994">
    <property type="entry name" value="Nucleoside_phosphorylase_sf"/>
</dbReference>
<dbReference type="NCBIfam" id="NF004079">
    <property type="entry name" value="PRK05584.1"/>
    <property type="match status" value="1"/>
</dbReference>
<feature type="binding site" evidence="6">
    <location>
        <position position="78"/>
    </location>
    <ligand>
        <name>substrate</name>
    </ligand>
</feature>
<comment type="similarity">
    <text evidence="6">Belongs to the PNP/UDP phosphorylase family. MtnN subfamily.</text>
</comment>
<dbReference type="Pfam" id="PF01048">
    <property type="entry name" value="PNP_UDP_1"/>
    <property type="match status" value="1"/>
</dbReference>
<dbReference type="GO" id="GO:0019284">
    <property type="term" value="P:L-methionine salvage from S-adenosylmethionine"/>
    <property type="evidence" value="ECO:0007669"/>
    <property type="project" value="TreeGrafter"/>
</dbReference>
<dbReference type="Gene3D" id="3.40.50.1580">
    <property type="entry name" value="Nucleoside phosphorylase domain"/>
    <property type="match status" value="1"/>
</dbReference>
<evidence type="ECO:0000256" key="4">
    <source>
        <dbReference type="ARBA" id="ARBA00023167"/>
    </source>
</evidence>
<sequence length="229" mass="24606">MKLGIIAAMEPEVRSLVESLENQRTQEVANQLIYEGTIAGKEVVLIQSGIGKVNATIATTLLIERLGVTHVINTGSAGGIGTHLAVGDLVVSTQLAYHDADARAFDYAYGQVPGMPLYYPADNLLQAKVKQAAESLSWSAQAGEVLSGDSFISSQERRQAIIGHFPNALAVEMEGAAIAQCCWQFDVPFVVIRAISDLGDEEASISFDEFIEKVGKKSAELVREVIKQV</sequence>
<gene>
    <name evidence="6" type="primary">mtnN</name>
    <name evidence="7" type="ORF">B8A44_05275</name>
</gene>
<dbReference type="FunFam" id="3.40.50.1580:FF:000001">
    <property type="entry name" value="MTA/SAH nucleosidase family protein"/>
    <property type="match status" value="1"/>
</dbReference>
<dbReference type="EC" id="3.2.2.9" evidence="6"/>
<dbReference type="PANTHER" id="PTHR46832:SF1">
    <property type="entry name" value="5'-METHYLTHIOADENOSINE_S-ADENOSYLHOMOCYSTEINE NUCLEOSIDASE"/>
    <property type="match status" value="1"/>
</dbReference>
<dbReference type="OrthoDB" id="9792278at2"/>
<evidence type="ECO:0000256" key="6">
    <source>
        <dbReference type="HAMAP-Rule" id="MF_01684"/>
    </source>
</evidence>
<accession>A0A328KGF1</accession>
<keyword evidence="3 6" id="KW-0378">Hydrolase</keyword>
<keyword evidence="2 6" id="KW-0028">Amino-acid biosynthesis</keyword>
<dbReference type="CDD" id="cd09008">
    <property type="entry name" value="MTAN"/>
    <property type="match status" value="1"/>
</dbReference>
<comment type="catalytic activity">
    <reaction evidence="6">
        <text>S-methyl-5'-thioadenosine + H2O = 5-(methylsulfanyl)-D-ribose + adenine</text>
        <dbReference type="Rhea" id="RHEA:13617"/>
        <dbReference type="ChEBI" id="CHEBI:15377"/>
        <dbReference type="ChEBI" id="CHEBI:16708"/>
        <dbReference type="ChEBI" id="CHEBI:17509"/>
        <dbReference type="ChEBI" id="CHEBI:78440"/>
        <dbReference type="EC" id="3.2.2.9"/>
    </reaction>
</comment>
<dbReference type="UniPathway" id="UPA00904">
    <property type="reaction ID" value="UER00871"/>
</dbReference>
<keyword evidence="4 6" id="KW-0486">Methionine biosynthesis</keyword>
<dbReference type="RefSeq" id="WP_004635831.1">
    <property type="nucleotide sequence ID" value="NZ_CAJHJL010000002.1"/>
</dbReference>
<evidence type="ECO:0000256" key="2">
    <source>
        <dbReference type="ARBA" id="ARBA00022605"/>
    </source>
</evidence>
<comment type="catalytic activity">
    <reaction evidence="6">
        <text>S-adenosyl-L-homocysteine + H2O = S-(5-deoxy-D-ribos-5-yl)-L-homocysteine + adenine</text>
        <dbReference type="Rhea" id="RHEA:17805"/>
        <dbReference type="ChEBI" id="CHEBI:15377"/>
        <dbReference type="ChEBI" id="CHEBI:16708"/>
        <dbReference type="ChEBI" id="CHEBI:57856"/>
        <dbReference type="ChEBI" id="CHEBI:58195"/>
        <dbReference type="EC" id="3.2.2.9"/>
    </reaction>
</comment>
<evidence type="ECO:0000313" key="8">
    <source>
        <dbReference type="Proteomes" id="UP000249099"/>
    </source>
</evidence>
<dbReference type="HAMAP" id="MF_01684">
    <property type="entry name" value="Salvage_MtnN"/>
    <property type="match status" value="1"/>
</dbReference>
<organism evidence="7 8">
    <name type="scientific">Dolosigranulum pigrum</name>
    <dbReference type="NCBI Taxonomy" id="29394"/>
    <lineage>
        <taxon>Bacteria</taxon>
        <taxon>Bacillati</taxon>
        <taxon>Bacillota</taxon>
        <taxon>Bacilli</taxon>
        <taxon>Lactobacillales</taxon>
        <taxon>Carnobacteriaceae</taxon>
        <taxon>Dolosigranulum</taxon>
    </lineage>
</organism>
<dbReference type="AlphaFoldDB" id="A0A328KGF1"/>
<comment type="catalytic activity">
    <reaction evidence="5">
        <text>5'-deoxyadenosine + H2O = 5-deoxy-D-ribose + adenine</text>
        <dbReference type="Rhea" id="RHEA:29859"/>
        <dbReference type="ChEBI" id="CHEBI:15377"/>
        <dbReference type="ChEBI" id="CHEBI:16708"/>
        <dbReference type="ChEBI" id="CHEBI:17319"/>
        <dbReference type="ChEBI" id="CHEBI:149540"/>
        <dbReference type="EC" id="3.2.2.9"/>
    </reaction>
    <physiologicalReaction direction="left-to-right" evidence="5">
        <dbReference type="Rhea" id="RHEA:29860"/>
    </physiologicalReaction>
</comment>
<dbReference type="GeneID" id="42694265"/>
<dbReference type="GO" id="GO:0008782">
    <property type="term" value="F:adenosylhomocysteine nucleosidase activity"/>
    <property type="evidence" value="ECO:0007669"/>
    <property type="project" value="UniProtKB-UniRule"/>
</dbReference>
<proteinExistence type="inferred from homology"/>
<dbReference type="PANTHER" id="PTHR46832">
    <property type="entry name" value="5'-METHYLTHIOADENOSINE/S-ADENOSYLHOMOCYSTEINE NUCLEOSIDASE"/>
    <property type="match status" value="1"/>
</dbReference>
<comment type="pathway">
    <text evidence="1 6">Amino-acid biosynthesis; L-methionine biosynthesis via salvage pathway; S-methyl-5-thio-alpha-D-ribose 1-phosphate from S-methyl-5'-thioadenosine (hydrolase route): step 1/2.</text>
</comment>
<dbReference type="Proteomes" id="UP000249099">
    <property type="component" value="Unassembled WGS sequence"/>
</dbReference>
<evidence type="ECO:0000313" key="7">
    <source>
        <dbReference type="EMBL" id="RAN63535.1"/>
    </source>
</evidence>
<comment type="caution">
    <text evidence="7">The sequence shown here is derived from an EMBL/GenBank/DDBJ whole genome shotgun (WGS) entry which is preliminary data.</text>
</comment>
<dbReference type="GO" id="GO:0005829">
    <property type="term" value="C:cytosol"/>
    <property type="evidence" value="ECO:0007669"/>
    <property type="project" value="TreeGrafter"/>
</dbReference>
<name>A0A328KGF1_9LACT</name>
<dbReference type="SUPFAM" id="SSF53167">
    <property type="entry name" value="Purine and uridine phosphorylases"/>
    <property type="match status" value="1"/>
</dbReference>
<dbReference type="EMBL" id="NAQV01000015">
    <property type="protein sequence ID" value="RAN63535.1"/>
    <property type="molecule type" value="Genomic_DNA"/>
</dbReference>
<feature type="active site" description="Proton acceptor" evidence="6">
    <location>
        <position position="12"/>
    </location>
</feature>
<protein>
    <recommendedName>
        <fullName evidence="6">5'-methylthioadenosine/S-adenosylhomocysteine nucleosidase</fullName>
        <shortName evidence="6">MTA/SAH nucleosidase</shortName>
        <shortName evidence="6">MTAN</shortName>
        <ecNumber evidence="6">3.2.2.9</ecNumber>
    </recommendedName>
    <alternativeName>
        <fullName evidence="6">5'-deoxyadenosine nucleosidase</fullName>
        <shortName evidence="6">DOA nucleosidase</shortName>
        <shortName evidence="6">dAdo nucleosidase</shortName>
    </alternativeName>
    <alternativeName>
        <fullName evidence="6">5'-methylthioadenosine nucleosidase</fullName>
        <shortName evidence="6">MTA nucleosidase</shortName>
    </alternativeName>
    <alternativeName>
        <fullName evidence="6">S-adenosylhomocysteine nucleosidase</fullName>
        <shortName evidence="6">AdoHcy nucleosidase</shortName>
        <shortName evidence="6">SAH nucleosidase</shortName>
        <shortName evidence="6">SRH nucleosidase</shortName>
    </alternativeName>
</protein>
<feature type="binding site" evidence="6">
    <location>
        <position position="152"/>
    </location>
    <ligand>
        <name>substrate</name>
    </ligand>
</feature>
<evidence type="ECO:0000256" key="5">
    <source>
        <dbReference type="ARBA" id="ARBA00050313"/>
    </source>
</evidence>